<keyword evidence="2" id="KW-0812">Transmembrane</keyword>
<evidence type="ECO:0000259" key="3">
    <source>
        <dbReference type="Pfam" id="PF03816"/>
    </source>
</evidence>
<keyword evidence="2" id="KW-0472">Membrane</keyword>
<dbReference type="AlphaFoldDB" id="A0A395V6X7"/>
<feature type="transmembrane region" description="Helical" evidence="2">
    <location>
        <begin position="21"/>
        <end position="42"/>
    </location>
</feature>
<comment type="similarity">
    <text evidence="1">Belongs to the LytR/CpsA/Psr (LCP) family.</text>
</comment>
<comment type="caution">
    <text evidence="4">The sequence shown here is derived from an EMBL/GenBank/DDBJ whole genome shotgun (WGS) entry which is preliminary data.</text>
</comment>
<proteinExistence type="inferred from homology"/>
<dbReference type="InterPro" id="IPR050922">
    <property type="entry name" value="LytR/CpsA/Psr_CW_biosynth"/>
</dbReference>
<dbReference type="PANTHER" id="PTHR33392:SF6">
    <property type="entry name" value="POLYISOPRENYL-TEICHOIC ACID--PEPTIDOGLYCAN TEICHOIC ACID TRANSFERASE TAGU"/>
    <property type="match status" value="1"/>
</dbReference>
<sequence length="359" mass="39953">MLLFWRIFDMKKKKTKKRRRVILLIAEIILILLLTLLLFAVVKLSKIQKTKLDMDQVAINEDLSSETMDAMSDYRTVALFGLDNRTNNSLSKGRSDVIMLANINNKTHEVQLVSIYRDTYLDTGSGVFEKCNAAYAKGGPEQALSMLNTNLDLAITDYVTVDFSAIVECVDLLGGVEMTITDDEASLMLGYIQELNRLTGNTASCPSSGGTYTLNGVQATAFARIRYGGGDDYKRTERQRAVLSAMIAKAQKSDLKTLNALINTLFNDIQTSFSNADLLALATNIFNYKLSETNGFPYEKTAHRYDKVGDVVIPCDLSSNVTALHQFLYTDMAYTPSDTVKNNSEMITRKTGYREGDGF</sequence>
<name>A0A395V6X7_9FIRM</name>
<evidence type="ECO:0000256" key="2">
    <source>
        <dbReference type="SAM" id="Phobius"/>
    </source>
</evidence>
<organism evidence="4 5">
    <name type="scientific">Roseburia hominis</name>
    <dbReference type="NCBI Taxonomy" id="301301"/>
    <lineage>
        <taxon>Bacteria</taxon>
        <taxon>Bacillati</taxon>
        <taxon>Bacillota</taxon>
        <taxon>Clostridia</taxon>
        <taxon>Lachnospirales</taxon>
        <taxon>Lachnospiraceae</taxon>
        <taxon>Roseburia</taxon>
    </lineage>
</organism>
<evidence type="ECO:0000313" key="5">
    <source>
        <dbReference type="Proteomes" id="UP000266172"/>
    </source>
</evidence>
<gene>
    <name evidence="4" type="ORF">DWX93_12555</name>
</gene>
<evidence type="ECO:0000256" key="1">
    <source>
        <dbReference type="ARBA" id="ARBA00006068"/>
    </source>
</evidence>
<dbReference type="InterPro" id="IPR004474">
    <property type="entry name" value="LytR_CpsA_psr"/>
</dbReference>
<dbReference type="EMBL" id="QRVL01000012">
    <property type="protein sequence ID" value="RGS38355.1"/>
    <property type="molecule type" value="Genomic_DNA"/>
</dbReference>
<accession>A0A395V6X7</accession>
<evidence type="ECO:0000313" key="4">
    <source>
        <dbReference type="EMBL" id="RGS38355.1"/>
    </source>
</evidence>
<dbReference type="Gene3D" id="3.40.630.190">
    <property type="entry name" value="LCP protein"/>
    <property type="match status" value="1"/>
</dbReference>
<feature type="domain" description="Cell envelope-related transcriptional attenuator" evidence="3">
    <location>
        <begin position="94"/>
        <end position="251"/>
    </location>
</feature>
<dbReference type="PANTHER" id="PTHR33392">
    <property type="entry name" value="POLYISOPRENYL-TEICHOIC ACID--PEPTIDOGLYCAN TEICHOIC ACID TRANSFERASE TAGU"/>
    <property type="match status" value="1"/>
</dbReference>
<dbReference type="NCBIfam" id="TIGR00350">
    <property type="entry name" value="lytR_cpsA_psr"/>
    <property type="match status" value="1"/>
</dbReference>
<protein>
    <submittedName>
        <fullName evidence="4">LytR family transcriptional regulator</fullName>
    </submittedName>
</protein>
<dbReference type="Proteomes" id="UP000266172">
    <property type="component" value="Unassembled WGS sequence"/>
</dbReference>
<reference evidence="4 5" key="1">
    <citation type="submission" date="2018-08" db="EMBL/GenBank/DDBJ databases">
        <title>A genome reference for cultivated species of the human gut microbiota.</title>
        <authorList>
            <person name="Zou Y."/>
            <person name="Xue W."/>
            <person name="Luo G."/>
        </authorList>
    </citation>
    <scope>NUCLEOTIDE SEQUENCE [LARGE SCALE GENOMIC DNA]</scope>
    <source>
        <strain evidence="4 5">AF22-12AC</strain>
    </source>
</reference>
<keyword evidence="2" id="KW-1133">Transmembrane helix</keyword>
<dbReference type="Pfam" id="PF03816">
    <property type="entry name" value="LytR_cpsA_psr"/>
    <property type="match status" value="1"/>
</dbReference>